<evidence type="ECO:0000313" key="2">
    <source>
        <dbReference type="Proteomes" id="UP000655751"/>
    </source>
</evidence>
<comment type="caution">
    <text evidence="1">The sequence shown here is derived from an EMBL/GenBank/DDBJ whole genome shotgun (WGS) entry which is preliminary data.</text>
</comment>
<dbReference type="Proteomes" id="UP000655751">
    <property type="component" value="Unassembled WGS sequence"/>
</dbReference>
<name>A0A931ID97_9NOCA</name>
<evidence type="ECO:0000313" key="1">
    <source>
        <dbReference type="EMBL" id="MBH0777715.1"/>
    </source>
</evidence>
<keyword evidence="2" id="KW-1185">Reference proteome</keyword>
<sequence length="191" mass="21657">MVNPADTASPTRHPALPDIERLLMVWEHRDTPATEFERLSLLYRDTWTDYLTGMHILDVADWLDTDTPRPIDTTVAQLARTLDDHAALALGATPESVTLIEDESEEYTLGETIGRATMLAVLLDLWPDISEDVLARRFNWATRGYDLTLTHLHTGHARLLRRRSHRLPPPCISTETTPGESENETIRLHTT</sequence>
<proteinExistence type="predicted"/>
<gene>
    <name evidence="1" type="ORF">IT779_15675</name>
</gene>
<organism evidence="1 2">
    <name type="scientific">Nocardia bovistercoris</name>
    <dbReference type="NCBI Taxonomy" id="2785916"/>
    <lineage>
        <taxon>Bacteria</taxon>
        <taxon>Bacillati</taxon>
        <taxon>Actinomycetota</taxon>
        <taxon>Actinomycetes</taxon>
        <taxon>Mycobacteriales</taxon>
        <taxon>Nocardiaceae</taxon>
        <taxon>Nocardia</taxon>
    </lineage>
</organism>
<accession>A0A931ID97</accession>
<dbReference type="EMBL" id="JADMLG010000005">
    <property type="protein sequence ID" value="MBH0777715.1"/>
    <property type="molecule type" value="Genomic_DNA"/>
</dbReference>
<dbReference type="AlphaFoldDB" id="A0A931ID97"/>
<protein>
    <submittedName>
        <fullName evidence="1">Uncharacterized protein</fullName>
    </submittedName>
</protein>
<reference evidence="1" key="1">
    <citation type="submission" date="2020-11" db="EMBL/GenBank/DDBJ databases">
        <title>Nocardia NEAU-351.nov., a novel actinomycete isolated from the cow dung.</title>
        <authorList>
            <person name="Zhang X."/>
        </authorList>
    </citation>
    <scope>NUCLEOTIDE SEQUENCE</scope>
    <source>
        <strain evidence="1">NEAU-351</strain>
    </source>
</reference>
<dbReference type="RefSeq" id="WP_196150027.1">
    <property type="nucleotide sequence ID" value="NZ_JADMLG010000005.1"/>
</dbReference>